<dbReference type="SUPFAM" id="SSF56112">
    <property type="entry name" value="Protein kinase-like (PK-like)"/>
    <property type="match status" value="1"/>
</dbReference>
<keyword evidence="6" id="KW-0472">Membrane</keyword>
<dbReference type="InterPro" id="IPR007890">
    <property type="entry name" value="CHASE2"/>
</dbReference>
<dbReference type="SUPFAM" id="SSF48452">
    <property type="entry name" value="TPR-like"/>
    <property type="match status" value="1"/>
</dbReference>
<dbReference type="SMART" id="SM00220">
    <property type="entry name" value="S_TKc"/>
    <property type="match status" value="1"/>
</dbReference>
<keyword evidence="2 5" id="KW-0547">Nucleotide-binding</keyword>
<feature type="domain" description="Protein kinase" evidence="7">
    <location>
        <begin position="570"/>
        <end position="833"/>
    </location>
</feature>
<evidence type="ECO:0000313" key="9">
    <source>
        <dbReference type="Proteomes" id="UP000712570"/>
    </source>
</evidence>
<evidence type="ECO:0000256" key="1">
    <source>
        <dbReference type="ARBA" id="ARBA00022679"/>
    </source>
</evidence>
<dbReference type="PROSITE" id="PS00108">
    <property type="entry name" value="PROTEIN_KINASE_ST"/>
    <property type="match status" value="1"/>
</dbReference>
<evidence type="ECO:0000313" key="8">
    <source>
        <dbReference type="EMBL" id="NHQ85771.1"/>
    </source>
</evidence>
<dbReference type="InterPro" id="IPR017441">
    <property type="entry name" value="Protein_kinase_ATP_BS"/>
</dbReference>
<dbReference type="Pfam" id="PF00069">
    <property type="entry name" value="Pkinase"/>
    <property type="match status" value="1"/>
</dbReference>
<name>A0ABX0KXG0_9NEIS</name>
<feature type="transmembrane region" description="Helical" evidence="6">
    <location>
        <begin position="322"/>
        <end position="342"/>
    </location>
</feature>
<evidence type="ECO:0000259" key="7">
    <source>
        <dbReference type="PROSITE" id="PS50011"/>
    </source>
</evidence>
<keyword evidence="3" id="KW-0418">Kinase</keyword>
<organism evidence="8 9">
    <name type="scientific">Iodobacter violaceini</name>
    <dbReference type="NCBI Taxonomy" id="3044271"/>
    <lineage>
        <taxon>Bacteria</taxon>
        <taxon>Pseudomonadati</taxon>
        <taxon>Pseudomonadota</taxon>
        <taxon>Betaproteobacteria</taxon>
        <taxon>Neisseriales</taxon>
        <taxon>Chitinibacteraceae</taxon>
        <taxon>Iodobacter</taxon>
    </lineage>
</organism>
<dbReference type="Proteomes" id="UP000712570">
    <property type="component" value="Unassembled WGS sequence"/>
</dbReference>
<evidence type="ECO:0000256" key="2">
    <source>
        <dbReference type="ARBA" id="ARBA00022741"/>
    </source>
</evidence>
<keyword evidence="4 5" id="KW-0067">ATP-binding</keyword>
<dbReference type="PANTHER" id="PTHR43289:SF6">
    <property type="entry name" value="SERINE_THREONINE-PROTEIN KINASE NEKL-3"/>
    <property type="match status" value="1"/>
</dbReference>
<dbReference type="InterPro" id="IPR008271">
    <property type="entry name" value="Ser/Thr_kinase_AS"/>
</dbReference>
<dbReference type="PANTHER" id="PTHR43289">
    <property type="entry name" value="MITOGEN-ACTIVATED PROTEIN KINASE KINASE KINASE 20-RELATED"/>
    <property type="match status" value="1"/>
</dbReference>
<dbReference type="Gene3D" id="1.10.510.10">
    <property type="entry name" value="Transferase(Phosphotransferase) domain 1"/>
    <property type="match status" value="1"/>
</dbReference>
<keyword evidence="6" id="KW-0812">Transmembrane</keyword>
<feature type="transmembrane region" description="Helical" evidence="6">
    <location>
        <begin position="396"/>
        <end position="414"/>
    </location>
</feature>
<feature type="binding site" evidence="5">
    <location>
        <position position="599"/>
    </location>
    <ligand>
        <name>ATP</name>
        <dbReference type="ChEBI" id="CHEBI:30616"/>
    </ligand>
</feature>
<evidence type="ECO:0000256" key="4">
    <source>
        <dbReference type="ARBA" id="ARBA00022840"/>
    </source>
</evidence>
<dbReference type="Gene3D" id="1.25.40.10">
    <property type="entry name" value="Tetratricopeptide repeat domain"/>
    <property type="match status" value="1"/>
</dbReference>
<dbReference type="InterPro" id="IPR011009">
    <property type="entry name" value="Kinase-like_dom_sf"/>
</dbReference>
<keyword evidence="6" id="KW-1133">Transmembrane helix</keyword>
<dbReference type="RefSeq" id="WP_166823658.1">
    <property type="nucleotide sequence ID" value="NZ_JAAOLX010000003.1"/>
</dbReference>
<sequence>MKAAFLKKDGVIGVAVLLVYLATLLFTSLISNLEQRAYDAGVKLTSRNIDARIAVIAIDQTSIDNIGRWPWSREIHAQLIDKLAGAGAKVIATSVFFTEPQQDRGLVYIEKLYRLYKEDASAPNSVTWAAMGSVFNEAVVKLNVDQQLAGSVAKAGNVILPMLFELGEAQGEPDKPLQPAVRKWELEATGNPSNGWPTSARGATQPLSMIAASAAGIGSESIVPDDDGVVRSIPLAVRYFDQIYPTFPLVAAARSLNLGPKQIKLSLGESISLAKVKLPVSADAAFRPYFYPNQNGKAAFPVDSFYDVQAGKIPLDKYKGKIVLIGATALGIGSSLVTPISPNEAPVIIAAHTLSSLLQQHYFVSPSWSPLFSLALALLITLYLSLLLPRLKAGPAAMLTSALFLLLLISHFVLMSQSMLWIHLMGPASLLLLGHGLLTTKRYLVSEQKEEKSTAESAESNRMLGMAFQGQGQLDMAFEKLSKVPLDDGMMGVLYNLALDFERKRQFNKAEAVYQYMAGHNPKYRDLEAKLKRAHQMSETVMLGGGSGGGVNGSMLLEDGSVEKPMLGRYQVEKELGKGAMGIVYLGKDPKIGRDVAIKTMSLSQEFEADQLDEARQRFFREAETAGRLNHPNIVTIFDAGEEHDLCYIAMEFLKGKDLLAYTKVDHLLPLVDCASIVRQVAEALQYAHVQHVVHRDIKPANIMYEPTEKIVKVTDFGIARITDSSKTRTGMVLGTPSYMSPEQLSGKKIDGRSDLFSLGVMLYQLSTGSLPFTGESMAELMYKIANDAPQDPRLINPQLPPMLAAIIMKALQKDETTRFQTGAHFAAAMAKLEAGLRTREANA</sequence>
<evidence type="ECO:0000256" key="3">
    <source>
        <dbReference type="ARBA" id="ARBA00022777"/>
    </source>
</evidence>
<dbReference type="EMBL" id="JAAOLX010000003">
    <property type="protein sequence ID" value="NHQ85771.1"/>
    <property type="molecule type" value="Genomic_DNA"/>
</dbReference>
<accession>A0ABX0KXG0</accession>
<feature type="transmembrane region" description="Helical" evidence="6">
    <location>
        <begin position="12"/>
        <end position="33"/>
    </location>
</feature>
<dbReference type="PROSITE" id="PS00107">
    <property type="entry name" value="PROTEIN_KINASE_ATP"/>
    <property type="match status" value="1"/>
</dbReference>
<proteinExistence type="predicted"/>
<dbReference type="Gene3D" id="3.30.200.20">
    <property type="entry name" value="Phosphorylase Kinase, domain 1"/>
    <property type="match status" value="1"/>
</dbReference>
<evidence type="ECO:0000256" key="6">
    <source>
        <dbReference type="SAM" id="Phobius"/>
    </source>
</evidence>
<dbReference type="PROSITE" id="PS50011">
    <property type="entry name" value="PROTEIN_KINASE_DOM"/>
    <property type="match status" value="1"/>
</dbReference>
<evidence type="ECO:0000256" key="5">
    <source>
        <dbReference type="PROSITE-ProRule" id="PRU10141"/>
    </source>
</evidence>
<dbReference type="InterPro" id="IPR011990">
    <property type="entry name" value="TPR-like_helical_dom_sf"/>
</dbReference>
<dbReference type="CDD" id="cd14014">
    <property type="entry name" value="STKc_PknB_like"/>
    <property type="match status" value="1"/>
</dbReference>
<dbReference type="SMART" id="SM01080">
    <property type="entry name" value="CHASE2"/>
    <property type="match status" value="1"/>
</dbReference>
<dbReference type="InterPro" id="IPR000719">
    <property type="entry name" value="Prot_kinase_dom"/>
</dbReference>
<dbReference type="Pfam" id="PF05226">
    <property type="entry name" value="CHASE2"/>
    <property type="match status" value="1"/>
</dbReference>
<keyword evidence="9" id="KW-1185">Reference proteome</keyword>
<comment type="caution">
    <text evidence="8">The sequence shown here is derived from an EMBL/GenBank/DDBJ whole genome shotgun (WGS) entry which is preliminary data.</text>
</comment>
<gene>
    <name evidence="8" type="ORF">HA050_06515</name>
</gene>
<reference evidence="8 9" key="1">
    <citation type="submission" date="2020-03" db="EMBL/GenBank/DDBJ databases">
        <title>Draft genome sequence of environmentally isolated violet-colored cultures.</title>
        <authorList>
            <person name="Wilson H.S."/>
        </authorList>
    </citation>
    <scope>NUCLEOTIDE SEQUENCE [LARGE SCALE GENOMIC DNA]</scope>
    <source>
        <strain evidence="8 9">HSC-16F04</strain>
    </source>
</reference>
<keyword evidence="1" id="KW-0808">Transferase</keyword>
<feature type="transmembrane region" description="Helical" evidence="6">
    <location>
        <begin position="362"/>
        <end position="384"/>
    </location>
</feature>
<protein>
    <submittedName>
        <fullName evidence="8">CHASE2 domain-containing protein</fullName>
    </submittedName>
</protein>